<feature type="domain" description="HTH luxR-type" evidence="3">
    <location>
        <begin position="140"/>
        <end position="205"/>
    </location>
</feature>
<dbReference type="GO" id="GO:0006355">
    <property type="term" value="P:regulation of DNA-templated transcription"/>
    <property type="evidence" value="ECO:0007669"/>
    <property type="project" value="InterPro"/>
</dbReference>
<dbReference type="SMART" id="SM00421">
    <property type="entry name" value="HTH_LUXR"/>
    <property type="match status" value="1"/>
</dbReference>
<organism evidence="5">
    <name type="scientific">freshwater metagenome</name>
    <dbReference type="NCBI Taxonomy" id="449393"/>
    <lineage>
        <taxon>unclassified sequences</taxon>
        <taxon>metagenomes</taxon>
        <taxon>ecological metagenomes</taxon>
    </lineage>
</organism>
<dbReference type="InterPro" id="IPR016032">
    <property type="entry name" value="Sig_transdc_resp-reg_C-effctor"/>
</dbReference>
<reference evidence="5" key="1">
    <citation type="submission" date="2020-05" db="EMBL/GenBank/DDBJ databases">
        <authorList>
            <person name="Chiriac C."/>
            <person name="Salcher M."/>
            <person name="Ghai R."/>
            <person name="Kavagutti S V."/>
        </authorList>
    </citation>
    <scope>NUCLEOTIDE SEQUENCE</scope>
</reference>
<dbReference type="InterPro" id="IPR000792">
    <property type="entry name" value="Tscrpt_reg_LuxR_C"/>
</dbReference>
<evidence type="ECO:0000256" key="2">
    <source>
        <dbReference type="ARBA" id="ARBA00023125"/>
    </source>
</evidence>
<evidence type="ECO:0000259" key="4">
    <source>
        <dbReference type="PROSITE" id="PS50110"/>
    </source>
</evidence>
<dbReference type="SMART" id="SM00448">
    <property type="entry name" value="REC"/>
    <property type="match status" value="1"/>
</dbReference>
<dbReference type="PRINTS" id="PR00038">
    <property type="entry name" value="HTHLUXR"/>
</dbReference>
<evidence type="ECO:0000259" key="3">
    <source>
        <dbReference type="PROSITE" id="PS50043"/>
    </source>
</evidence>
<dbReference type="GO" id="GO:0003677">
    <property type="term" value="F:DNA binding"/>
    <property type="evidence" value="ECO:0007669"/>
    <property type="project" value="UniProtKB-KW"/>
</dbReference>
<dbReference type="SUPFAM" id="SSF46894">
    <property type="entry name" value="C-terminal effector domain of the bipartite response regulators"/>
    <property type="match status" value="1"/>
</dbReference>
<feature type="domain" description="Response regulatory" evidence="4">
    <location>
        <begin position="7"/>
        <end position="123"/>
    </location>
</feature>
<name>A0A6J6PMU2_9ZZZZ</name>
<evidence type="ECO:0000313" key="5">
    <source>
        <dbReference type="EMBL" id="CAB4700791.1"/>
    </source>
</evidence>
<dbReference type="CDD" id="cd06170">
    <property type="entry name" value="LuxR_C_like"/>
    <property type="match status" value="1"/>
</dbReference>
<dbReference type="InterPro" id="IPR001789">
    <property type="entry name" value="Sig_transdc_resp-reg_receiver"/>
</dbReference>
<proteinExistence type="predicted"/>
<dbReference type="PROSITE" id="PS00622">
    <property type="entry name" value="HTH_LUXR_1"/>
    <property type="match status" value="1"/>
</dbReference>
<dbReference type="AlphaFoldDB" id="A0A6J6PMU2"/>
<evidence type="ECO:0000256" key="1">
    <source>
        <dbReference type="ARBA" id="ARBA00022553"/>
    </source>
</evidence>
<dbReference type="InterPro" id="IPR011006">
    <property type="entry name" value="CheY-like_superfamily"/>
</dbReference>
<dbReference type="InterPro" id="IPR058245">
    <property type="entry name" value="NreC/VraR/RcsB-like_REC"/>
</dbReference>
<dbReference type="PANTHER" id="PTHR43214">
    <property type="entry name" value="TWO-COMPONENT RESPONSE REGULATOR"/>
    <property type="match status" value="1"/>
</dbReference>
<dbReference type="GO" id="GO:0000160">
    <property type="term" value="P:phosphorelay signal transduction system"/>
    <property type="evidence" value="ECO:0007669"/>
    <property type="project" value="InterPro"/>
</dbReference>
<dbReference type="InterPro" id="IPR039420">
    <property type="entry name" value="WalR-like"/>
</dbReference>
<protein>
    <submittedName>
        <fullName evidence="5">Unannotated protein</fullName>
    </submittedName>
</protein>
<accession>A0A6J6PMU2</accession>
<dbReference type="SUPFAM" id="SSF52172">
    <property type="entry name" value="CheY-like"/>
    <property type="match status" value="1"/>
</dbReference>
<sequence>MAPEEITTLIVDDHEVVREGLRLSLSRAAHIRVVGEAADGATAVEMAARRRPHVVVMDVRMPGMDGFEATKLLAEQAPDTRVLLFTAYSDRSLLGKGFDSGAKGYVLKEAPHETLVRAIEKTASGEGYVDPALMPAFLAGRDPGEILTGREREILQLLADGMSNADVSEKLFISQETVKSHVRHILTKLEADTRTHAVAIALREGIIE</sequence>
<dbReference type="Pfam" id="PF00072">
    <property type="entry name" value="Response_reg"/>
    <property type="match status" value="1"/>
</dbReference>
<gene>
    <name evidence="5" type="ORF">UFOPK2399_01344</name>
</gene>
<dbReference type="Gene3D" id="3.40.50.2300">
    <property type="match status" value="1"/>
</dbReference>
<dbReference type="CDD" id="cd17535">
    <property type="entry name" value="REC_NarL-like"/>
    <property type="match status" value="1"/>
</dbReference>
<dbReference type="PROSITE" id="PS50110">
    <property type="entry name" value="RESPONSE_REGULATORY"/>
    <property type="match status" value="1"/>
</dbReference>
<keyword evidence="2" id="KW-0238">DNA-binding</keyword>
<keyword evidence="1" id="KW-0597">Phosphoprotein</keyword>
<dbReference type="Pfam" id="PF00196">
    <property type="entry name" value="GerE"/>
    <property type="match status" value="1"/>
</dbReference>
<dbReference type="PROSITE" id="PS50043">
    <property type="entry name" value="HTH_LUXR_2"/>
    <property type="match status" value="1"/>
</dbReference>
<dbReference type="EMBL" id="CAEZXP010000004">
    <property type="protein sequence ID" value="CAB4700791.1"/>
    <property type="molecule type" value="Genomic_DNA"/>
</dbReference>